<evidence type="ECO:0000313" key="1">
    <source>
        <dbReference type="EMBL" id="UAW53153.1"/>
    </source>
</evidence>
<name>A0AAE8XL46_9CAUD</name>
<accession>A0AAE8XL46</accession>
<proteinExistence type="predicted"/>
<dbReference type="Proteomes" id="UP000827754">
    <property type="component" value="Segment"/>
</dbReference>
<sequence>MSNEIKQASMESYNALGLPSDFMNLVSDEDAADFVAKLSDEKRRKLTVGLALLHLQIPDAIRYELLTNHIDETERLVHNAFQDLSASLVNKLSHEGSAETKSTLGSVRLAMLMNILGFDDATLSGVLNDPILTRRASLVAVTGLNEMGQKIQQLYDEKNNEPT</sequence>
<protein>
    <submittedName>
        <fullName evidence="1">Uncharacterized protein</fullName>
    </submittedName>
</protein>
<dbReference type="EMBL" id="MZ443778">
    <property type="protein sequence ID" value="UAW53153.1"/>
    <property type="molecule type" value="Genomic_DNA"/>
</dbReference>
<keyword evidence="2" id="KW-1185">Reference proteome</keyword>
<reference evidence="1 2" key="1">
    <citation type="submission" date="2021-06" db="EMBL/GenBank/DDBJ databases">
        <title>Complete genome sequence of Erwinia phage pEa_SNUABM_30.</title>
        <authorList>
            <person name="Kim S.G."/>
            <person name="Park S.C."/>
        </authorList>
    </citation>
    <scope>NUCLEOTIDE SEQUENCE [LARGE SCALE GENOMIC DNA]</scope>
</reference>
<organism evidence="1 2">
    <name type="scientific">Erwinia phage pEa_SNUABM_30</name>
    <dbReference type="NCBI Taxonomy" id="2869553"/>
    <lineage>
        <taxon>Viruses</taxon>
        <taxon>Duplodnaviria</taxon>
        <taxon>Heunggongvirae</taxon>
        <taxon>Uroviricota</taxon>
        <taxon>Caudoviricetes</taxon>
        <taxon>Alexandravirus</taxon>
        <taxon>Alexandravirus SNUABM30</taxon>
    </lineage>
</organism>
<gene>
    <name evidence="1" type="ORF">pEaSNUABM30_00035</name>
</gene>
<evidence type="ECO:0000313" key="2">
    <source>
        <dbReference type="Proteomes" id="UP000827754"/>
    </source>
</evidence>